<feature type="region of interest" description="Disordered" evidence="1">
    <location>
        <begin position="337"/>
        <end position="413"/>
    </location>
</feature>
<gene>
    <name evidence="2" type="ORF">OCBIM_22014827mg</name>
</gene>
<dbReference type="OrthoDB" id="10322434at2759"/>
<dbReference type="AlphaFoldDB" id="A0A0L8FML3"/>
<organism evidence="2">
    <name type="scientific">Octopus bimaculoides</name>
    <name type="common">California two-spotted octopus</name>
    <dbReference type="NCBI Taxonomy" id="37653"/>
    <lineage>
        <taxon>Eukaryota</taxon>
        <taxon>Metazoa</taxon>
        <taxon>Spiralia</taxon>
        <taxon>Lophotrochozoa</taxon>
        <taxon>Mollusca</taxon>
        <taxon>Cephalopoda</taxon>
        <taxon>Coleoidea</taxon>
        <taxon>Octopodiformes</taxon>
        <taxon>Octopoda</taxon>
        <taxon>Incirrata</taxon>
        <taxon>Octopodidae</taxon>
        <taxon>Octopus</taxon>
    </lineage>
</organism>
<protein>
    <submittedName>
        <fullName evidence="2">Uncharacterized protein</fullName>
    </submittedName>
</protein>
<reference evidence="2" key="1">
    <citation type="submission" date="2015-07" db="EMBL/GenBank/DDBJ databases">
        <title>MeaNS - Measles Nucleotide Surveillance Program.</title>
        <authorList>
            <person name="Tran T."/>
            <person name="Druce J."/>
        </authorList>
    </citation>
    <scope>NUCLEOTIDE SEQUENCE</scope>
    <source>
        <strain evidence="2">UCB-OBI-ISO-001</strain>
        <tissue evidence="2">Gonad</tissue>
    </source>
</reference>
<proteinExistence type="predicted"/>
<dbReference type="EMBL" id="KQ429096">
    <property type="protein sequence ID" value="KOF65630.1"/>
    <property type="molecule type" value="Genomic_DNA"/>
</dbReference>
<feature type="compositionally biased region" description="Basic residues" evidence="1">
    <location>
        <begin position="402"/>
        <end position="412"/>
    </location>
</feature>
<name>A0A0L8FML3_OCTBM</name>
<accession>A0A0L8FML3</accession>
<evidence type="ECO:0000313" key="2">
    <source>
        <dbReference type="EMBL" id="KOF65630.1"/>
    </source>
</evidence>
<sequence length="734" mass="83548">MELFICHQHGSRSGGPGIDNIQMVLFTCRQSGGTGHSCNFGFLKHILSLSQNIICQMNVYANIFSSESMSSSEYVMVLLTFWNKFHSNLREKQSKCLNKIKWGEPVLTGKHALSTLDRKQRIGKNILDSEENTLSGDEEIKSQEQVPSKKDDVSVAVTPINISISEERSKCSSPDLIKSVFRLPELKIKLSETHNKELYMNITDDKSESFEIKRSTRLSVKRLCNKKQVNKENVNSGVRPNLLQRRRLFKNNESVSETSPTCWTGIKCSLLKDTPKTEPMHSKLSQEMLPHFSENISDINSSMEKMEFKTSLPIPGIQKSPVRKSFADKPSTLSPVELVESSKHELQESQKLSKSVKNHVSDEVIPSSSPTFPSKTLPSYKDNSRMAQTAKEQTSDIDSGSKKRRKRSRTKFRISLEEPEITDKCDTKNNNEVLPRVTDENNKDNEVLTNLQKRKRNMQERSIKNNKKLKLPQKKPTVQCPLCCDWFRPKVIENHAANCGMFTRRELRTTSVSQLFSDNKPSTDMLGCDANSKLSEISENSAAIISNHERVVDNLTPNALVSDIKQSENLPFANKILNESRSEINTFPVSALDRDQQSQGNGNSLKIVQPVLDLPFNSISTHKTKQPDTPDSVTPELLAEDFTQISAINPYSTKDSVEHWKTNSEVKDTNLTMKQKRCYICDATYGDDSLFTMHLKSCREKYKKLKEKFENKYNNKETHRITRKRSNGKYEDDK</sequence>
<evidence type="ECO:0000256" key="1">
    <source>
        <dbReference type="SAM" id="MobiDB-lite"/>
    </source>
</evidence>
<feature type="compositionally biased region" description="Polar residues" evidence="1">
    <location>
        <begin position="366"/>
        <end position="377"/>
    </location>
</feature>
<feature type="compositionally biased region" description="Polar residues" evidence="1">
    <location>
        <begin position="385"/>
        <end position="398"/>
    </location>
</feature>
<feature type="region of interest" description="Disordered" evidence="1">
    <location>
        <begin position="713"/>
        <end position="734"/>
    </location>
</feature>